<dbReference type="EMBL" id="JACHIU010000001">
    <property type="protein sequence ID" value="MBB6475635.1"/>
    <property type="molecule type" value="Genomic_DNA"/>
</dbReference>
<evidence type="ECO:0000313" key="1">
    <source>
        <dbReference type="EMBL" id="MBB6475635.1"/>
    </source>
</evidence>
<comment type="caution">
    <text evidence="1">The sequence shown here is derived from an EMBL/GenBank/DDBJ whole genome shotgun (WGS) entry which is preliminary data.</text>
</comment>
<organism evidence="1 2">
    <name type="scientific">Sphaerisporangium rubeum</name>
    <dbReference type="NCBI Taxonomy" id="321317"/>
    <lineage>
        <taxon>Bacteria</taxon>
        <taxon>Bacillati</taxon>
        <taxon>Actinomycetota</taxon>
        <taxon>Actinomycetes</taxon>
        <taxon>Streptosporangiales</taxon>
        <taxon>Streptosporangiaceae</taxon>
        <taxon>Sphaerisporangium</taxon>
    </lineage>
</organism>
<gene>
    <name evidence="1" type="ORF">BJ992_005066</name>
</gene>
<reference evidence="1 2" key="1">
    <citation type="submission" date="2020-08" db="EMBL/GenBank/DDBJ databases">
        <title>Sequencing the genomes of 1000 actinobacteria strains.</title>
        <authorList>
            <person name="Klenk H.-P."/>
        </authorList>
    </citation>
    <scope>NUCLEOTIDE SEQUENCE [LARGE SCALE GENOMIC DNA]</scope>
    <source>
        <strain evidence="1 2">DSM 44936</strain>
    </source>
</reference>
<name>A0A7X0II26_9ACTN</name>
<protein>
    <submittedName>
        <fullName evidence="1">Uncharacterized protein</fullName>
    </submittedName>
</protein>
<dbReference type="Proteomes" id="UP000555564">
    <property type="component" value="Unassembled WGS sequence"/>
</dbReference>
<dbReference type="RefSeq" id="WP_184985106.1">
    <property type="nucleotide sequence ID" value="NZ_BAAALO010000019.1"/>
</dbReference>
<dbReference type="AlphaFoldDB" id="A0A7X0II26"/>
<evidence type="ECO:0000313" key="2">
    <source>
        <dbReference type="Proteomes" id="UP000555564"/>
    </source>
</evidence>
<accession>A0A7X0II26</accession>
<proteinExistence type="predicted"/>
<sequence>MATGSFQIPPGFAPTALSGIIEAQVVDTNGNPPTDVIQANQPFGVRYRWELSGGAVSMITGRWVLRVLFDEIGGPNDGFVPSPPLQVPLTPANGTYSSTINFPAGLPASPGGSSYQIVASLSYLNAAGAPGGMGGNVNCGLVAIQQ</sequence>
<keyword evidence="2" id="KW-1185">Reference proteome</keyword>